<dbReference type="EMBL" id="KB456264">
    <property type="protein sequence ID" value="EMF12769.1"/>
    <property type="molecule type" value="Genomic_DNA"/>
</dbReference>
<organism evidence="1 2">
    <name type="scientific">Sphaerulina musiva (strain SO2202)</name>
    <name type="common">Poplar stem canker fungus</name>
    <name type="synonym">Septoria musiva</name>
    <dbReference type="NCBI Taxonomy" id="692275"/>
    <lineage>
        <taxon>Eukaryota</taxon>
        <taxon>Fungi</taxon>
        <taxon>Dikarya</taxon>
        <taxon>Ascomycota</taxon>
        <taxon>Pezizomycotina</taxon>
        <taxon>Dothideomycetes</taxon>
        <taxon>Dothideomycetidae</taxon>
        <taxon>Mycosphaerellales</taxon>
        <taxon>Mycosphaerellaceae</taxon>
        <taxon>Sphaerulina</taxon>
    </lineage>
</organism>
<reference evidence="1 2" key="1">
    <citation type="journal article" date="2012" name="PLoS Pathog.">
        <title>Diverse lifestyles and strategies of plant pathogenesis encoded in the genomes of eighteen Dothideomycetes fungi.</title>
        <authorList>
            <person name="Ohm R.A."/>
            <person name="Feau N."/>
            <person name="Henrissat B."/>
            <person name="Schoch C.L."/>
            <person name="Horwitz B.A."/>
            <person name="Barry K.W."/>
            <person name="Condon B.J."/>
            <person name="Copeland A.C."/>
            <person name="Dhillon B."/>
            <person name="Glaser F."/>
            <person name="Hesse C.N."/>
            <person name="Kosti I."/>
            <person name="LaButti K."/>
            <person name="Lindquist E.A."/>
            <person name="Lucas S."/>
            <person name="Salamov A.A."/>
            <person name="Bradshaw R.E."/>
            <person name="Ciuffetti L."/>
            <person name="Hamelin R.C."/>
            <person name="Kema G.H.J."/>
            <person name="Lawrence C."/>
            <person name="Scott J.A."/>
            <person name="Spatafora J.W."/>
            <person name="Turgeon B.G."/>
            <person name="de Wit P.J.G.M."/>
            <person name="Zhong S."/>
            <person name="Goodwin S.B."/>
            <person name="Grigoriev I.V."/>
        </authorList>
    </citation>
    <scope>NUCLEOTIDE SEQUENCE [LARGE SCALE GENOMIC DNA]</scope>
    <source>
        <strain evidence="1 2">SO2202</strain>
    </source>
</reference>
<dbReference type="GeneID" id="27898463"/>
<evidence type="ECO:0000313" key="1">
    <source>
        <dbReference type="EMBL" id="EMF12769.1"/>
    </source>
</evidence>
<keyword evidence="2" id="KW-1185">Reference proteome</keyword>
<gene>
    <name evidence="1" type="ORF">SEPMUDRAFT_117328</name>
</gene>
<accession>M3D4F8</accession>
<proteinExistence type="predicted"/>
<sequence>MASYFEVNMQMRRNRWAIVAKRTNNIFGLMRPGVVVNPLLASCPNHAILLRTVISDDIWDTWQGSAAVIARELKLTERYSIRTIPRDGEVHHYPRVSFLAEADMYENK</sequence>
<name>M3D4F8_SPHMS</name>
<dbReference type="RefSeq" id="XP_016760890.1">
    <property type="nucleotide sequence ID" value="XM_016901326.1"/>
</dbReference>
<dbReference type="HOGENOM" id="CLU_2198647_0_0_1"/>
<evidence type="ECO:0000313" key="2">
    <source>
        <dbReference type="Proteomes" id="UP000016931"/>
    </source>
</evidence>
<dbReference type="Proteomes" id="UP000016931">
    <property type="component" value="Unassembled WGS sequence"/>
</dbReference>
<dbReference type="AlphaFoldDB" id="M3D4F8"/>
<protein>
    <submittedName>
        <fullName evidence="1">Uncharacterized protein</fullName>
    </submittedName>
</protein>